<evidence type="ECO:0000313" key="9">
    <source>
        <dbReference type="Proteomes" id="UP000749010"/>
    </source>
</evidence>
<dbReference type="Gene3D" id="1.10.150.130">
    <property type="match status" value="1"/>
</dbReference>
<evidence type="ECO:0000313" key="8">
    <source>
        <dbReference type="EMBL" id="NMQ29770.1"/>
    </source>
</evidence>
<dbReference type="SUPFAM" id="SSF56349">
    <property type="entry name" value="DNA breaking-rejoining enzymes"/>
    <property type="match status" value="1"/>
</dbReference>
<evidence type="ECO:0000256" key="1">
    <source>
        <dbReference type="ARBA" id="ARBA00022829"/>
    </source>
</evidence>
<dbReference type="RefSeq" id="WP_169068223.1">
    <property type="nucleotide sequence ID" value="NZ_SPMY01000068.1"/>
</dbReference>
<evidence type="ECO:0000256" key="2">
    <source>
        <dbReference type="ARBA" id="ARBA00022908"/>
    </source>
</evidence>
<organism evidence="8 9">
    <name type="scientific">Candidatus Accumulibacter phosphatis</name>
    <dbReference type="NCBI Taxonomy" id="327160"/>
    <lineage>
        <taxon>Bacteria</taxon>
        <taxon>Pseudomonadati</taxon>
        <taxon>Pseudomonadota</taxon>
        <taxon>Betaproteobacteria</taxon>
        <taxon>Candidatus Accumulibacter</taxon>
    </lineage>
</organism>
<keyword evidence="2" id="KW-0229">DNA integration</keyword>
<dbReference type="InterPro" id="IPR004107">
    <property type="entry name" value="Integrase_SAM-like_N"/>
</dbReference>
<comment type="caution">
    <text evidence="8">The sequence shown here is derived from an EMBL/GenBank/DDBJ whole genome shotgun (WGS) entry which is preliminary data.</text>
</comment>
<dbReference type="PROSITE" id="PS51900">
    <property type="entry name" value="CB"/>
    <property type="match status" value="1"/>
</dbReference>
<feature type="domain" description="Tyr recombinase" evidence="6">
    <location>
        <begin position="122"/>
        <end position="304"/>
    </location>
</feature>
<protein>
    <submittedName>
        <fullName evidence="8">Integrase</fullName>
    </submittedName>
</protein>
<evidence type="ECO:0000256" key="4">
    <source>
        <dbReference type="ARBA" id="ARBA00023172"/>
    </source>
</evidence>
<keyword evidence="4" id="KW-0233">DNA recombination</keyword>
<keyword evidence="1" id="KW-0159">Chromosome partition</keyword>
<evidence type="ECO:0000256" key="5">
    <source>
        <dbReference type="PROSITE-ProRule" id="PRU01248"/>
    </source>
</evidence>
<feature type="domain" description="Core-binding (CB)" evidence="7">
    <location>
        <begin position="5"/>
        <end position="98"/>
    </location>
</feature>
<dbReference type="Pfam" id="PF02899">
    <property type="entry name" value="Phage_int_SAM_1"/>
    <property type="match status" value="1"/>
</dbReference>
<dbReference type="Gene3D" id="1.10.443.10">
    <property type="entry name" value="Intergrase catalytic core"/>
    <property type="match status" value="1"/>
</dbReference>
<evidence type="ECO:0000256" key="3">
    <source>
        <dbReference type="ARBA" id="ARBA00023125"/>
    </source>
</evidence>
<dbReference type="EMBL" id="SPMY01000068">
    <property type="protein sequence ID" value="NMQ29770.1"/>
    <property type="molecule type" value="Genomic_DNA"/>
</dbReference>
<dbReference type="InterPro" id="IPR011010">
    <property type="entry name" value="DNA_brk_join_enz"/>
</dbReference>
<name>A0ABX1U417_9PROT</name>
<accession>A0ABX1U417</accession>
<dbReference type="InterPro" id="IPR002104">
    <property type="entry name" value="Integrase_catalytic"/>
</dbReference>
<dbReference type="InterPro" id="IPR050090">
    <property type="entry name" value="Tyrosine_recombinase_XerCD"/>
</dbReference>
<dbReference type="Pfam" id="PF00589">
    <property type="entry name" value="Phage_integrase"/>
    <property type="match status" value="1"/>
</dbReference>
<dbReference type="PANTHER" id="PTHR30349:SF81">
    <property type="entry name" value="TYROSINE RECOMBINASE XERC"/>
    <property type="match status" value="1"/>
</dbReference>
<evidence type="ECO:0000259" key="6">
    <source>
        <dbReference type="PROSITE" id="PS51898"/>
    </source>
</evidence>
<keyword evidence="3 5" id="KW-0238">DNA-binding</keyword>
<proteinExistence type="predicted"/>
<reference evidence="8 9" key="1">
    <citation type="submission" date="2019-03" db="EMBL/GenBank/DDBJ databases">
        <title>Metabolic reconstructions from genomes of highly enriched 'Candidatus Accumulibacter' and 'Candidatus Competibacter' bioreactor populations.</title>
        <authorList>
            <person name="Annavajhala M.K."/>
            <person name="Welles L."/>
            <person name="Abbas B."/>
            <person name="Sorokin D."/>
            <person name="Park H."/>
            <person name="Van Loosdrecht M."/>
            <person name="Chandran K."/>
        </authorList>
    </citation>
    <scope>NUCLEOTIDE SEQUENCE [LARGE SCALE GENOMIC DNA]</scope>
    <source>
        <strain evidence="8 9">SBR_S</strain>
    </source>
</reference>
<gene>
    <name evidence="8" type="ORF">E4Q23_19580</name>
</gene>
<dbReference type="InterPro" id="IPR010998">
    <property type="entry name" value="Integrase_recombinase_N"/>
</dbReference>
<dbReference type="PANTHER" id="PTHR30349">
    <property type="entry name" value="PHAGE INTEGRASE-RELATED"/>
    <property type="match status" value="1"/>
</dbReference>
<sequence length="331" mass="37311">MTDHALLGPWVRRFLIDYLVQERNLSINTQRSYRDMLALLLPYVGDHLKKSVDRLTVEDLSVDLVRQFLADLETRRRCIAATRNQRLGGLHALARFIGQNSPEHIAWCTQIRLIPFKKTAHPGITYLEKPEMDAILASPDRHTALGRRDYVLLLFLYNSGARASEAAEVRVSAIDWYAQCVRITGKGNKRRACPLWPNTLDELQFLVANRAPEQRLFLNRNGQPLTRFGIHTLVERYASRACAQSPSLASKRVSPHVIRHTAATHLLRSGADINTVRAWLGHVSLATTNLYAETDLATKARALAMCAPAAEGAINKPWRQQPDLLAFLRGL</sequence>
<dbReference type="InterPro" id="IPR044068">
    <property type="entry name" value="CB"/>
</dbReference>
<keyword evidence="9" id="KW-1185">Reference proteome</keyword>
<evidence type="ECO:0000259" key="7">
    <source>
        <dbReference type="PROSITE" id="PS51900"/>
    </source>
</evidence>
<dbReference type="InterPro" id="IPR013762">
    <property type="entry name" value="Integrase-like_cat_sf"/>
</dbReference>
<dbReference type="PROSITE" id="PS51898">
    <property type="entry name" value="TYR_RECOMBINASE"/>
    <property type="match status" value="1"/>
</dbReference>
<dbReference type="Proteomes" id="UP000749010">
    <property type="component" value="Unassembled WGS sequence"/>
</dbReference>